<gene>
    <name evidence="6" type="ORF">PAC_02348</name>
</gene>
<dbReference type="Pfam" id="PF00172">
    <property type="entry name" value="Zn_clus"/>
    <property type="match status" value="1"/>
</dbReference>
<evidence type="ECO:0000256" key="2">
    <source>
        <dbReference type="ARBA" id="ARBA00023242"/>
    </source>
</evidence>
<evidence type="ECO:0000256" key="4">
    <source>
        <dbReference type="SAM" id="Phobius"/>
    </source>
</evidence>
<dbReference type="InterPro" id="IPR001138">
    <property type="entry name" value="Zn2Cys6_DnaBD"/>
</dbReference>
<proteinExistence type="predicted"/>
<sequence>MMTVILGEVQGSQSQGQRQGKSHHAKKSVACNYCRLKKVKCNGEQPTCANCRDRGEKCVYATSRRRSRREGYGNSEAMLERIARLEAMLKEPHSGAAVDSPEEPARHIMAAEGLQMMSNSMQIQEEQEQHLPLSPPHSTESHHSLQWVPTEVSHMAGMCDRGGSEMVVESEGGTDGIGSNGSPNIALGLVGEQDFQESAPLPVPANENVQIDPALKPTADKGLNSIACPENADWEYHGPGSFLSICSKPGIDWVTEKSGSIDFVGIAKTFSRETTRPLKLDRKINPQRAPEPNPETAWKYAKVYFEECPEAAFDVVFRSSFEARLRAHFEDGSNTAHDEDASWYALRNIVYASGCRAELGKATATYSSTFQSAQIGGYKYFENALSRHTELMFCRTGLMAVQALVAMALYSEGIGSPSLEYMLCSGALRLAQSKGLHRQAGSAWGMSPQEIEHRNWIFWMIYTYEKHIAYRSGRASAIDDDDISCHLPTTIPMGSGNNLEYSTYIIKHAQISSQIGKGFGTVQAYRQSPKDIVKTACDLDQQLRDWRDTLPPAVQPGNVINCSELPANLTMMHVLYLHYAYFGSLIAVHSTFTYPWSGMFGRDQSASLRNQINISTTIIAEASRNIILATKYMNDIQAWTPVWLAFYYPVLGLINLFVHVLKHPAAPSSPSDIALMDVVAGHFARLEFASSGDFTFSLGRELSKLARMAVSKSQQAHVSNNQRETNVSNVDGSYLPADQRNYCNSDQGNGSYDETERSNSSNYQNPESFDYAQFDDIDMSDFDMENWSALLPSFSPGGIVNMNGVSGGNGMNVLPD</sequence>
<dbReference type="CDD" id="cd12148">
    <property type="entry name" value="fungal_TF_MHR"/>
    <property type="match status" value="1"/>
</dbReference>
<keyword evidence="1" id="KW-0479">Metal-binding</keyword>
<dbReference type="GO" id="GO:0000981">
    <property type="term" value="F:DNA-binding transcription factor activity, RNA polymerase II-specific"/>
    <property type="evidence" value="ECO:0007669"/>
    <property type="project" value="InterPro"/>
</dbReference>
<dbReference type="GO" id="GO:0008270">
    <property type="term" value="F:zinc ion binding"/>
    <property type="evidence" value="ECO:0007669"/>
    <property type="project" value="InterPro"/>
</dbReference>
<dbReference type="PANTHER" id="PTHR46910:SF25">
    <property type="entry name" value="ABC-TRANSPORTER-REGULATING TRANSCRIPTION FACTOR"/>
    <property type="match status" value="1"/>
</dbReference>
<reference evidence="6 7" key="1">
    <citation type="submission" date="2016-03" db="EMBL/GenBank/DDBJ databases">
        <authorList>
            <person name="Ploux O."/>
        </authorList>
    </citation>
    <scope>NUCLEOTIDE SEQUENCE [LARGE SCALE GENOMIC DNA]</scope>
    <source>
        <strain evidence="6 7">UAMH 11012</strain>
    </source>
</reference>
<evidence type="ECO:0000259" key="5">
    <source>
        <dbReference type="PROSITE" id="PS50048"/>
    </source>
</evidence>
<dbReference type="EMBL" id="FJOG01000002">
    <property type="protein sequence ID" value="CZR52471.1"/>
    <property type="molecule type" value="Genomic_DNA"/>
</dbReference>
<accession>A0A1L7WI90</accession>
<evidence type="ECO:0000256" key="3">
    <source>
        <dbReference type="SAM" id="MobiDB-lite"/>
    </source>
</evidence>
<dbReference type="SMART" id="SM00906">
    <property type="entry name" value="Fungal_trans"/>
    <property type="match status" value="1"/>
</dbReference>
<name>A0A1L7WI90_9HELO</name>
<dbReference type="InterPro" id="IPR036864">
    <property type="entry name" value="Zn2-C6_fun-type_DNA-bd_sf"/>
</dbReference>
<dbReference type="PANTHER" id="PTHR46910">
    <property type="entry name" value="TRANSCRIPTION FACTOR PDR1"/>
    <property type="match status" value="1"/>
</dbReference>
<dbReference type="SMART" id="SM00066">
    <property type="entry name" value="GAL4"/>
    <property type="match status" value="1"/>
</dbReference>
<feature type="region of interest" description="Disordered" evidence="3">
    <location>
        <begin position="1"/>
        <end position="22"/>
    </location>
</feature>
<dbReference type="Gene3D" id="4.10.240.10">
    <property type="entry name" value="Zn(2)-C6 fungal-type DNA-binding domain"/>
    <property type="match status" value="1"/>
</dbReference>
<dbReference type="GO" id="GO:0003677">
    <property type="term" value="F:DNA binding"/>
    <property type="evidence" value="ECO:0007669"/>
    <property type="project" value="InterPro"/>
</dbReference>
<dbReference type="OrthoDB" id="39175at2759"/>
<dbReference type="PROSITE" id="PS00463">
    <property type="entry name" value="ZN2_CY6_FUNGAL_1"/>
    <property type="match status" value="1"/>
</dbReference>
<feature type="compositionally biased region" description="Low complexity" evidence="3">
    <location>
        <begin position="10"/>
        <end position="19"/>
    </location>
</feature>
<evidence type="ECO:0000313" key="7">
    <source>
        <dbReference type="Proteomes" id="UP000184330"/>
    </source>
</evidence>
<dbReference type="AlphaFoldDB" id="A0A1L7WI90"/>
<dbReference type="STRING" id="576137.A0A1L7WI90"/>
<keyword evidence="4" id="KW-1133">Transmembrane helix</keyword>
<dbReference type="PROSITE" id="PS50048">
    <property type="entry name" value="ZN2_CY6_FUNGAL_2"/>
    <property type="match status" value="1"/>
</dbReference>
<keyword evidence="4" id="KW-0472">Membrane</keyword>
<dbReference type="GO" id="GO:0006351">
    <property type="term" value="P:DNA-templated transcription"/>
    <property type="evidence" value="ECO:0007669"/>
    <property type="project" value="InterPro"/>
</dbReference>
<keyword evidence="2" id="KW-0539">Nucleus</keyword>
<dbReference type="SUPFAM" id="SSF57701">
    <property type="entry name" value="Zn2/Cys6 DNA-binding domain"/>
    <property type="match status" value="1"/>
</dbReference>
<dbReference type="Proteomes" id="UP000184330">
    <property type="component" value="Unassembled WGS sequence"/>
</dbReference>
<feature type="transmembrane region" description="Helical" evidence="4">
    <location>
        <begin position="642"/>
        <end position="661"/>
    </location>
</feature>
<organism evidence="6 7">
    <name type="scientific">Phialocephala subalpina</name>
    <dbReference type="NCBI Taxonomy" id="576137"/>
    <lineage>
        <taxon>Eukaryota</taxon>
        <taxon>Fungi</taxon>
        <taxon>Dikarya</taxon>
        <taxon>Ascomycota</taxon>
        <taxon>Pezizomycotina</taxon>
        <taxon>Leotiomycetes</taxon>
        <taxon>Helotiales</taxon>
        <taxon>Mollisiaceae</taxon>
        <taxon>Phialocephala</taxon>
        <taxon>Phialocephala fortinii species complex</taxon>
    </lineage>
</organism>
<feature type="region of interest" description="Disordered" evidence="3">
    <location>
        <begin position="714"/>
        <end position="767"/>
    </location>
</feature>
<protein>
    <recommendedName>
        <fullName evidence="5">Zn(2)-C6 fungal-type domain-containing protein</fullName>
    </recommendedName>
</protein>
<keyword evidence="4" id="KW-0812">Transmembrane</keyword>
<feature type="domain" description="Zn(2)-C6 fungal-type" evidence="5">
    <location>
        <begin position="30"/>
        <end position="60"/>
    </location>
</feature>
<evidence type="ECO:0000313" key="6">
    <source>
        <dbReference type="EMBL" id="CZR52471.1"/>
    </source>
</evidence>
<feature type="compositionally biased region" description="Polar residues" evidence="3">
    <location>
        <begin position="741"/>
        <end position="767"/>
    </location>
</feature>
<dbReference type="Pfam" id="PF04082">
    <property type="entry name" value="Fungal_trans"/>
    <property type="match status" value="1"/>
</dbReference>
<dbReference type="CDD" id="cd00067">
    <property type="entry name" value="GAL4"/>
    <property type="match status" value="1"/>
</dbReference>
<evidence type="ECO:0000256" key="1">
    <source>
        <dbReference type="ARBA" id="ARBA00022723"/>
    </source>
</evidence>
<keyword evidence="7" id="KW-1185">Reference proteome</keyword>
<feature type="compositionally biased region" description="Polar residues" evidence="3">
    <location>
        <begin position="714"/>
        <end position="731"/>
    </location>
</feature>
<dbReference type="InterPro" id="IPR007219">
    <property type="entry name" value="XnlR_reg_dom"/>
</dbReference>
<dbReference type="InterPro" id="IPR050987">
    <property type="entry name" value="AtrR-like"/>
</dbReference>